<protein>
    <recommendedName>
        <fullName evidence="3">HEPN/Toprim N-terminal domain-containing protein</fullName>
    </recommendedName>
</protein>
<sequence>MEFMDLSGLYVGDVRVCSFHEGIGDRVLSAFTNNMDAYRELSAKEAASFGHRLPQGLPMRDLVGAGPLIADRLDAMGITEPVAMAFMDSLLKPLETYHDLNCPACQSDGDGSRVCTRDYTLAAWVQDIQDAVGGAGQLSEAAYRLMSHAVEEEHVLLRAVLSVVPAATVRLALGTAEGWQTFAGASAAVDQLRLEASQCTPLVVLTEGRSDVAILEPGFALLYPHLKDLVRFMDFAYRPAGGAGPLASTLRTFAAAGIANRVVGLFDNDTAGCDALRALRPDTLPANLRALRYPDLELARRYPTIGPPTCDAPEGRQEHADINGAACSIELYLGRDLLVREDGSLPPVQWRSFVPGMNRYQGEITNKAALQQAFQTKVRTATDSPSAMATQDWSGLQAICDTVLTAFH</sequence>
<name>A0AA89Q9P2_STRCU</name>
<dbReference type="GeneID" id="93835795"/>
<accession>A0AA89Q9P2</accession>
<dbReference type="RefSeq" id="WP_184854694.1">
    <property type="nucleotide sequence ID" value="NZ_BAABFE010000021.1"/>
</dbReference>
<gene>
    <name evidence="1" type="ORF">HNR72_008059</name>
</gene>
<dbReference type="AlphaFoldDB" id="A0AA89Q9P2"/>
<proteinExistence type="predicted"/>
<evidence type="ECO:0000313" key="2">
    <source>
        <dbReference type="Proteomes" id="UP000579531"/>
    </source>
</evidence>
<dbReference type="EMBL" id="JACHLX010000002">
    <property type="protein sequence ID" value="MBB5816937.1"/>
    <property type="molecule type" value="Genomic_DNA"/>
</dbReference>
<keyword evidence="2" id="KW-1185">Reference proteome</keyword>
<evidence type="ECO:0008006" key="3">
    <source>
        <dbReference type="Google" id="ProtNLM"/>
    </source>
</evidence>
<evidence type="ECO:0000313" key="1">
    <source>
        <dbReference type="EMBL" id="MBB5816937.1"/>
    </source>
</evidence>
<reference evidence="1 2" key="1">
    <citation type="submission" date="2020-08" db="EMBL/GenBank/DDBJ databases">
        <title>Sequencing the genomes of 1000 actinobacteria strains.</title>
        <authorList>
            <person name="Klenk H.-P."/>
        </authorList>
    </citation>
    <scope>NUCLEOTIDE SEQUENCE [LARGE SCALE GENOMIC DNA]</scope>
    <source>
        <strain evidence="1 2">DSM 40129</strain>
    </source>
</reference>
<comment type="caution">
    <text evidence="1">The sequence shown here is derived from an EMBL/GenBank/DDBJ whole genome shotgun (WGS) entry which is preliminary data.</text>
</comment>
<dbReference type="Proteomes" id="UP000579531">
    <property type="component" value="Unassembled WGS sequence"/>
</dbReference>
<organism evidence="1 2">
    <name type="scientific">Streptomyces collinus</name>
    <dbReference type="NCBI Taxonomy" id="42684"/>
    <lineage>
        <taxon>Bacteria</taxon>
        <taxon>Bacillati</taxon>
        <taxon>Actinomycetota</taxon>
        <taxon>Actinomycetes</taxon>
        <taxon>Kitasatosporales</taxon>
        <taxon>Streptomycetaceae</taxon>
        <taxon>Streptomyces</taxon>
    </lineage>
</organism>